<evidence type="ECO:0000313" key="4">
    <source>
        <dbReference type="Proteomes" id="UP000282322"/>
    </source>
</evidence>
<evidence type="ECO:0000256" key="1">
    <source>
        <dbReference type="SAM" id="MobiDB-lite"/>
    </source>
</evidence>
<dbReference type="InterPro" id="IPR024705">
    <property type="entry name" value="Ssp411"/>
</dbReference>
<feature type="region of interest" description="Disordered" evidence="1">
    <location>
        <begin position="1"/>
        <end position="24"/>
    </location>
</feature>
<organism evidence="3 4">
    <name type="scientific">Halocatena pleomorpha</name>
    <dbReference type="NCBI Taxonomy" id="1785090"/>
    <lineage>
        <taxon>Archaea</taxon>
        <taxon>Methanobacteriati</taxon>
        <taxon>Methanobacteriota</taxon>
        <taxon>Stenosarchaea group</taxon>
        <taxon>Halobacteria</taxon>
        <taxon>Halobacteriales</taxon>
        <taxon>Natronomonadaceae</taxon>
        <taxon>Halocatena</taxon>
    </lineage>
</organism>
<dbReference type="InterPro" id="IPR004879">
    <property type="entry name" value="Ssp411-like_TRX"/>
</dbReference>
<dbReference type="InterPro" id="IPR036249">
    <property type="entry name" value="Thioredoxin-like_sf"/>
</dbReference>
<evidence type="ECO:0000313" key="3">
    <source>
        <dbReference type="EMBL" id="RRJ28573.1"/>
    </source>
</evidence>
<sequence>MTDPTRRNRLDEEQSPYLQQHADNPVHWQPWDDDALAAAEERDVPIFLSIGYSACHWCHVMEDESFQNESVASVLNERFVPIKVDREERPDLDSIYQTICQLVTGGGGWPLSVWLTPDGKPFYVGTYFPPKARGRVPGFRDLLENITGSWTDPDQREEMETRAEQWTDAIAGELEEVPEQPGEAPEADVLESTAQRVVKSADREYGGFGSGQKFPQTGRIRALLRAADRTDRDVYRAVAQETLDAMIGGGLFDHVGGGFHRYTTDREWVVPHFEKMLYDNAEVTRTLLAGYQLTGHDRYADAARGTLAFVERELTHPDGGFYATLDAQSDGEEGAFYVWTPEEIDTAVDDTTTAELFCDRYGVTDSGNFENGNTVLTVQTRLDELAETYDHSVEDIESSLETAREQLFEHRKQRSRPGRDEKVLAGWNGLMISAFAEGALVCPDSGFADTAERALSFVRSQLWDENDRRLARREKDGDVSGDGYLEDYAFLGRGALHLYEVTGSVKSLRFAIDLAAAIEREFWDETERTLYFTPESGESMIARPQELADQSTPSSAGVATSLLLALDQFVPHDRFGSIAKTVLSTHAETIESDPLRRLSLALAADEHAAGPIELTVAAEEFPPSFREQLATTYLPRRIIAPRPPTDAGVDEWVEELGLDDSPPIWAGRDQRAGEPTVYLCEEFTCSPPKTDISEALAWRSDGSET</sequence>
<reference evidence="3 4" key="1">
    <citation type="submission" date="2018-11" db="EMBL/GenBank/DDBJ databases">
        <title>Taxonoimc description of Halomarina strain SPP-AMP-1.</title>
        <authorList>
            <person name="Pal Y."/>
            <person name="Srinivasana K."/>
            <person name="Verma A."/>
            <person name="Kumar P."/>
        </authorList>
    </citation>
    <scope>NUCLEOTIDE SEQUENCE [LARGE SCALE GENOMIC DNA]</scope>
    <source>
        <strain evidence="3 4">SPP-AMP-1</strain>
    </source>
</reference>
<proteinExistence type="predicted"/>
<dbReference type="EMBL" id="RRCH01000035">
    <property type="protein sequence ID" value="RRJ28573.1"/>
    <property type="molecule type" value="Genomic_DNA"/>
</dbReference>
<dbReference type="CDD" id="cd02955">
    <property type="entry name" value="SSP411"/>
    <property type="match status" value="1"/>
</dbReference>
<evidence type="ECO:0000259" key="2">
    <source>
        <dbReference type="Pfam" id="PF03190"/>
    </source>
</evidence>
<dbReference type="SUPFAM" id="SSF48208">
    <property type="entry name" value="Six-hairpin glycosidases"/>
    <property type="match status" value="1"/>
</dbReference>
<dbReference type="PANTHER" id="PTHR42899">
    <property type="entry name" value="SPERMATOGENESIS-ASSOCIATED PROTEIN 20"/>
    <property type="match status" value="1"/>
</dbReference>
<dbReference type="OrthoDB" id="28016at2157"/>
<dbReference type="PIRSF" id="PIRSF006402">
    <property type="entry name" value="UCP006402_thioredoxin"/>
    <property type="match status" value="1"/>
</dbReference>
<name>A0A3P3R7P1_9EURY</name>
<dbReference type="PANTHER" id="PTHR42899:SF1">
    <property type="entry name" value="SPERMATOGENESIS-ASSOCIATED PROTEIN 20"/>
    <property type="match status" value="1"/>
</dbReference>
<dbReference type="InterPro" id="IPR008928">
    <property type="entry name" value="6-hairpin_glycosidase_sf"/>
</dbReference>
<keyword evidence="4" id="KW-1185">Reference proteome</keyword>
<dbReference type="InterPro" id="IPR012341">
    <property type="entry name" value="6hp_glycosidase-like_sf"/>
</dbReference>
<dbReference type="Pfam" id="PF03190">
    <property type="entry name" value="Thioredox_DsbH"/>
    <property type="match status" value="1"/>
</dbReference>
<dbReference type="GO" id="GO:0005975">
    <property type="term" value="P:carbohydrate metabolic process"/>
    <property type="evidence" value="ECO:0007669"/>
    <property type="project" value="InterPro"/>
</dbReference>
<dbReference type="RefSeq" id="WP_124956246.1">
    <property type="nucleotide sequence ID" value="NZ_RRCH01000035.1"/>
</dbReference>
<feature type="compositionally biased region" description="Basic and acidic residues" evidence="1">
    <location>
        <begin position="1"/>
        <end position="12"/>
    </location>
</feature>
<feature type="domain" description="Spermatogenesis-associated protein 20-like TRX" evidence="2">
    <location>
        <begin position="8"/>
        <end position="170"/>
    </location>
</feature>
<dbReference type="Proteomes" id="UP000282322">
    <property type="component" value="Unassembled WGS sequence"/>
</dbReference>
<dbReference type="Gene3D" id="1.50.10.10">
    <property type="match status" value="2"/>
</dbReference>
<dbReference type="Gene3D" id="3.40.30.10">
    <property type="entry name" value="Glutaredoxin"/>
    <property type="match status" value="1"/>
</dbReference>
<comment type="caution">
    <text evidence="3">The sequence shown here is derived from an EMBL/GenBank/DDBJ whole genome shotgun (WGS) entry which is preliminary data.</text>
</comment>
<accession>A0A3P3R7P1</accession>
<dbReference type="SUPFAM" id="SSF52833">
    <property type="entry name" value="Thioredoxin-like"/>
    <property type="match status" value="1"/>
</dbReference>
<protein>
    <submittedName>
        <fullName evidence="3">Thioredoxin domain-containing protein</fullName>
    </submittedName>
</protein>
<gene>
    <name evidence="3" type="ORF">EIK79_15350</name>
</gene>
<dbReference type="AlphaFoldDB" id="A0A3P3R7P1"/>